<sequence length="351" mass="37749">MTQPASLPHQTLRVAHVMAGAATGGAELFFERLCTAQAASGLSVLPIIRREPARAARMQAEGAPPTQLRFGGLLDLATRPRLRSALNAFAPRVTVAWMNRAARFTPKGPWVLAGRLGGFYDLSYYKRCDHLIGNTHGLVRWMKQEGWPAHRVHYLPNFATDLAPTPPHRPAGVPEGAPFVLALGRLHTNKAFDVLIRAMRFLPGVWLVICGEGPERTALETLAKQEGVAERVLMLGWSTQPGGLIKACSVLVCPSRHEPLGNVVIEGFSANKPVVAAASQGPTELIRSGENGLLAPKEDAQALAHHIGTVLEDPNLAARLAAAGRADYTHTFAPAPVLAAWQTFLSTVEHA</sequence>
<name>A0A0D6NHQ0_9PROT</name>
<feature type="domain" description="Glycosyl transferase family 1" evidence="1">
    <location>
        <begin position="171"/>
        <end position="326"/>
    </location>
</feature>
<keyword evidence="3" id="KW-1185">Reference proteome</keyword>
<dbReference type="PANTHER" id="PTHR12526">
    <property type="entry name" value="GLYCOSYLTRANSFERASE"/>
    <property type="match status" value="1"/>
</dbReference>
<dbReference type="Pfam" id="PF00534">
    <property type="entry name" value="Glycos_transf_1"/>
    <property type="match status" value="1"/>
</dbReference>
<gene>
    <name evidence="2" type="ORF">Abor_006_077</name>
</gene>
<protein>
    <submittedName>
        <fullName evidence="2">Glycosyl transferase</fullName>
    </submittedName>
</protein>
<dbReference type="SUPFAM" id="SSF53756">
    <property type="entry name" value="UDP-Glycosyltransferase/glycogen phosphorylase"/>
    <property type="match status" value="1"/>
</dbReference>
<evidence type="ECO:0000313" key="3">
    <source>
        <dbReference type="Proteomes" id="UP000032670"/>
    </source>
</evidence>
<dbReference type="AlphaFoldDB" id="A0A0D6NHQ0"/>
<dbReference type="RefSeq" id="WP_048840179.1">
    <property type="nucleotide sequence ID" value="NZ_BAMX01000006.1"/>
</dbReference>
<dbReference type="Proteomes" id="UP000032670">
    <property type="component" value="Unassembled WGS sequence"/>
</dbReference>
<proteinExistence type="predicted"/>
<dbReference type="EMBL" id="BAMX01000006">
    <property type="protein sequence ID" value="GAN65123.1"/>
    <property type="molecule type" value="Genomic_DNA"/>
</dbReference>
<dbReference type="Gene3D" id="3.40.50.2000">
    <property type="entry name" value="Glycogen Phosphorylase B"/>
    <property type="match status" value="2"/>
</dbReference>
<dbReference type="CDD" id="cd03811">
    <property type="entry name" value="GT4_GT28_WabH-like"/>
    <property type="match status" value="1"/>
</dbReference>
<comment type="caution">
    <text evidence="2">The sequence shown here is derived from an EMBL/GenBank/DDBJ whole genome shotgun (WGS) entry which is preliminary data.</text>
</comment>
<dbReference type="InterPro" id="IPR001296">
    <property type="entry name" value="Glyco_trans_1"/>
</dbReference>
<reference evidence="2 3" key="1">
    <citation type="submission" date="2012-11" db="EMBL/GenBank/DDBJ databases">
        <title>Whole genome sequence of Acetobacter orientalis 21F-2.</title>
        <authorList>
            <person name="Azuma Y."/>
            <person name="Higashiura N."/>
            <person name="Hirakawa H."/>
            <person name="Matsushita K."/>
        </authorList>
    </citation>
    <scope>NUCLEOTIDE SEQUENCE [LARGE SCALE GENOMIC DNA]</scope>
    <source>
        <strain evidence="2 3">21F-2</strain>
    </source>
</reference>
<dbReference type="GeneID" id="76203269"/>
<keyword evidence="2" id="KW-0808">Transferase</keyword>
<dbReference type="STRING" id="1231341.Abor_006_077"/>
<dbReference type="GO" id="GO:0016757">
    <property type="term" value="F:glycosyltransferase activity"/>
    <property type="evidence" value="ECO:0007669"/>
    <property type="project" value="InterPro"/>
</dbReference>
<evidence type="ECO:0000259" key="1">
    <source>
        <dbReference type="Pfam" id="PF00534"/>
    </source>
</evidence>
<accession>A0A6N3SVH0</accession>
<dbReference type="PANTHER" id="PTHR12526:SF635">
    <property type="entry name" value="GLYCOSYL TRANSFERASE GROUP 1"/>
    <property type="match status" value="1"/>
</dbReference>
<organism evidence="2 3">
    <name type="scientific">Acetobacter orientalis</name>
    <dbReference type="NCBI Taxonomy" id="146474"/>
    <lineage>
        <taxon>Bacteria</taxon>
        <taxon>Pseudomonadati</taxon>
        <taxon>Pseudomonadota</taxon>
        <taxon>Alphaproteobacteria</taxon>
        <taxon>Acetobacterales</taxon>
        <taxon>Acetobacteraceae</taxon>
        <taxon>Acetobacter</taxon>
    </lineage>
</organism>
<evidence type="ECO:0000313" key="2">
    <source>
        <dbReference type="EMBL" id="GAN65123.1"/>
    </source>
</evidence>
<accession>A0A0D6NHQ0</accession>